<proteinExistence type="predicted"/>
<dbReference type="SUPFAM" id="SSF47413">
    <property type="entry name" value="lambda repressor-like DNA-binding domains"/>
    <property type="match status" value="1"/>
</dbReference>
<evidence type="ECO:0000313" key="5">
    <source>
        <dbReference type="Proteomes" id="UP000321857"/>
    </source>
</evidence>
<dbReference type="PANTHER" id="PTHR34475">
    <property type="match status" value="1"/>
</dbReference>
<protein>
    <submittedName>
        <fullName evidence="4">Helix-turn-helix domain-containing protein</fullName>
    </submittedName>
</protein>
<dbReference type="CDD" id="cd00093">
    <property type="entry name" value="HTH_XRE"/>
    <property type="match status" value="1"/>
</dbReference>
<accession>A0A516IQP9</accession>
<keyword evidence="2" id="KW-0812">Transmembrane</keyword>
<name>A0A516IQP9_9SPHN</name>
<evidence type="ECO:0000259" key="3">
    <source>
        <dbReference type="SMART" id="SM00530"/>
    </source>
</evidence>
<dbReference type="InterPro" id="IPR025194">
    <property type="entry name" value="RodZ-like_C"/>
</dbReference>
<dbReference type="InterPro" id="IPR050400">
    <property type="entry name" value="Bact_Cytoskel_RodZ"/>
</dbReference>
<organism evidence="4 5">
    <name type="scientific">Sphingomonas xanthus</name>
    <dbReference type="NCBI Taxonomy" id="2594473"/>
    <lineage>
        <taxon>Bacteria</taxon>
        <taxon>Pseudomonadati</taxon>
        <taxon>Pseudomonadota</taxon>
        <taxon>Alphaproteobacteria</taxon>
        <taxon>Sphingomonadales</taxon>
        <taxon>Sphingomonadaceae</taxon>
        <taxon>Sphingomonas</taxon>
    </lineage>
</organism>
<dbReference type="PANTHER" id="PTHR34475:SF1">
    <property type="entry name" value="CYTOSKELETON PROTEIN RODZ"/>
    <property type="match status" value="1"/>
</dbReference>
<evidence type="ECO:0000313" key="4">
    <source>
        <dbReference type="EMBL" id="QDP19243.1"/>
    </source>
</evidence>
<keyword evidence="5" id="KW-1185">Reference proteome</keyword>
<dbReference type="Gene3D" id="1.10.260.40">
    <property type="entry name" value="lambda repressor-like DNA-binding domains"/>
    <property type="match status" value="1"/>
</dbReference>
<gene>
    <name evidence="4" type="ORF">FMM02_04255</name>
</gene>
<evidence type="ECO:0000256" key="1">
    <source>
        <dbReference type="SAM" id="MobiDB-lite"/>
    </source>
</evidence>
<keyword evidence="2" id="KW-0472">Membrane</keyword>
<dbReference type="InterPro" id="IPR001387">
    <property type="entry name" value="Cro/C1-type_HTH"/>
</dbReference>
<dbReference type="Pfam" id="PF13464">
    <property type="entry name" value="RodZ_C"/>
    <property type="match status" value="1"/>
</dbReference>
<dbReference type="EMBL" id="CP041659">
    <property type="protein sequence ID" value="QDP19243.1"/>
    <property type="molecule type" value="Genomic_DNA"/>
</dbReference>
<feature type="domain" description="HTH cro/C1-type" evidence="3">
    <location>
        <begin position="15"/>
        <end position="76"/>
    </location>
</feature>
<sequence length="262" mass="26737">MDEMESDGVMTVAQRLREARETLGLSIEDIAAQTRIPTRHLASLEAGEWSKLPAATYSVGFAKSYAAAVGLDRSEIGDQLRAEMGGVGPVTAAPEVFEAADPARTMPKGLVFGALAVLLLVVLGLTWLNNRSLRPDEAATPPANEPAIAGNGAAPVAEPVAAGPVVLTANDAVWIEVKDGEVVLKQGELAAGQSYEVPANAAAPLLTTGKPEALRISVGTANAPPIGPAGQRVSGVSLRAKDLMQPASATDGPAAAPVPASE</sequence>
<keyword evidence="2" id="KW-1133">Transmembrane helix</keyword>
<dbReference type="InterPro" id="IPR010982">
    <property type="entry name" value="Lambda_DNA-bd_dom_sf"/>
</dbReference>
<dbReference type="GO" id="GO:0003677">
    <property type="term" value="F:DNA binding"/>
    <property type="evidence" value="ECO:0007669"/>
    <property type="project" value="InterPro"/>
</dbReference>
<feature type="region of interest" description="Disordered" evidence="1">
    <location>
        <begin position="243"/>
        <end position="262"/>
    </location>
</feature>
<reference evidence="4 5" key="1">
    <citation type="submission" date="2019-07" db="EMBL/GenBank/DDBJ databases">
        <title>Sphingomonas AE3 Genome sequencing and assembly.</title>
        <authorList>
            <person name="Kim H."/>
        </authorList>
    </citation>
    <scope>NUCLEOTIDE SEQUENCE [LARGE SCALE GENOMIC DNA]</scope>
    <source>
        <strain evidence="4 5">AE3</strain>
    </source>
</reference>
<dbReference type="SMART" id="SM00530">
    <property type="entry name" value="HTH_XRE"/>
    <property type="match status" value="1"/>
</dbReference>
<dbReference type="Proteomes" id="UP000321857">
    <property type="component" value="Chromosome"/>
</dbReference>
<dbReference type="OrthoDB" id="9790252at2"/>
<dbReference type="KEGG" id="sxa:FMM02_04255"/>
<feature type="transmembrane region" description="Helical" evidence="2">
    <location>
        <begin position="110"/>
        <end position="128"/>
    </location>
</feature>
<dbReference type="RefSeq" id="WP_147493697.1">
    <property type="nucleotide sequence ID" value="NZ_CP041659.1"/>
</dbReference>
<dbReference type="AlphaFoldDB" id="A0A516IQP9"/>
<dbReference type="Pfam" id="PF13413">
    <property type="entry name" value="HTH_25"/>
    <property type="match status" value="1"/>
</dbReference>
<evidence type="ECO:0000256" key="2">
    <source>
        <dbReference type="SAM" id="Phobius"/>
    </source>
</evidence>